<feature type="transmembrane region" description="Helical" evidence="1">
    <location>
        <begin position="41"/>
        <end position="63"/>
    </location>
</feature>
<feature type="transmembrane region" description="Helical" evidence="1">
    <location>
        <begin position="84"/>
        <end position="114"/>
    </location>
</feature>
<name>A0A0P0CXF0_9BACT</name>
<evidence type="ECO:0000313" key="2">
    <source>
        <dbReference type="EMBL" id="ALI99311.1"/>
    </source>
</evidence>
<dbReference type="STRING" id="512763.DC20_10370"/>
<evidence type="ECO:0000313" key="3">
    <source>
        <dbReference type="Proteomes" id="UP000061382"/>
    </source>
</evidence>
<reference evidence="2 3" key="1">
    <citation type="submission" date="2015-08" db="EMBL/GenBank/DDBJ databases">
        <title>Complete genome sequence of Rufibacter tibetensis strain 1351t, a radiation-resistant bacterium from tibet plateau.</title>
        <authorList>
            <person name="Dai J."/>
        </authorList>
    </citation>
    <scope>NUCLEOTIDE SEQUENCE [LARGE SCALE GENOMIC DNA]</scope>
    <source>
        <strain evidence="2 3">1351</strain>
    </source>
</reference>
<accession>A0A0P0CXF0</accession>
<proteinExistence type="predicted"/>
<dbReference type="KEGG" id="rti:DC20_10370"/>
<evidence type="ECO:0000256" key="1">
    <source>
        <dbReference type="SAM" id="Phobius"/>
    </source>
</evidence>
<evidence type="ECO:0008006" key="4">
    <source>
        <dbReference type="Google" id="ProtNLM"/>
    </source>
</evidence>
<feature type="transmembrane region" description="Helical" evidence="1">
    <location>
        <begin position="120"/>
        <end position="140"/>
    </location>
</feature>
<keyword evidence="1" id="KW-1133">Transmembrane helix</keyword>
<dbReference type="PATRIC" id="fig|512763.3.peg.2284"/>
<sequence length="153" mass="16960">MIAAVLKYISVYLLSAVKFFGGPLVGLTMGVSFWATLGLTIAGMMTSVVLFSLIGSAVHDRYVARQRAKNKPMFSKKNRRIVSVWKRFGMSGIAFLTPVLFTPIVGTVLATVLGVSKSRILLHMLWSAVFWGFAVTLTLYKLSHLPFLQFLQK</sequence>
<keyword evidence="3" id="KW-1185">Reference proteome</keyword>
<gene>
    <name evidence="2" type="ORF">DC20_10370</name>
</gene>
<keyword evidence="1" id="KW-0472">Membrane</keyword>
<organism evidence="2 3">
    <name type="scientific">Rufibacter tibetensis</name>
    <dbReference type="NCBI Taxonomy" id="512763"/>
    <lineage>
        <taxon>Bacteria</taxon>
        <taxon>Pseudomonadati</taxon>
        <taxon>Bacteroidota</taxon>
        <taxon>Cytophagia</taxon>
        <taxon>Cytophagales</taxon>
        <taxon>Hymenobacteraceae</taxon>
        <taxon>Rufibacter</taxon>
    </lineage>
</organism>
<keyword evidence="1" id="KW-0812">Transmembrane</keyword>
<dbReference type="EMBL" id="CP012643">
    <property type="protein sequence ID" value="ALI99311.1"/>
    <property type="molecule type" value="Genomic_DNA"/>
</dbReference>
<feature type="transmembrane region" description="Helical" evidence="1">
    <location>
        <begin position="12"/>
        <end position="35"/>
    </location>
</feature>
<dbReference type="AlphaFoldDB" id="A0A0P0CXF0"/>
<protein>
    <recommendedName>
        <fullName evidence="4">Small multi-drug export protein</fullName>
    </recommendedName>
</protein>
<dbReference type="Proteomes" id="UP000061382">
    <property type="component" value="Chromosome"/>
</dbReference>